<dbReference type="EMBL" id="MU806640">
    <property type="protein sequence ID" value="KAJ3833751.1"/>
    <property type="molecule type" value="Genomic_DNA"/>
</dbReference>
<proteinExistence type="predicted"/>
<evidence type="ECO:0000313" key="2">
    <source>
        <dbReference type="EMBL" id="KAJ3833751.1"/>
    </source>
</evidence>
<keyword evidence="3" id="KW-1185">Reference proteome</keyword>
<accession>A0AA38P077</accession>
<dbReference type="AlphaFoldDB" id="A0AA38P077"/>
<comment type="caution">
    <text evidence="2">The sequence shown here is derived from an EMBL/GenBank/DDBJ whole genome shotgun (WGS) entry which is preliminary data.</text>
</comment>
<protein>
    <submittedName>
        <fullName evidence="2">Uncharacterized protein</fullName>
    </submittedName>
</protein>
<organism evidence="2 3">
    <name type="scientific">Lentinula raphanica</name>
    <dbReference type="NCBI Taxonomy" id="153919"/>
    <lineage>
        <taxon>Eukaryota</taxon>
        <taxon>Fungi</taxon>
        <taxon>Dikarya</taxon>
        <taxon>Basidiomycota</taxon>
        <taxon>Agaricomycotina</taxon>
        <taxon>Agaricomycetes</taxon>
        <taxon>Agaricomycetidae</taxon>
        <taxon>Agaricales</taxon>
        <taxon>Marasmiineae</taxon>
        <taxon>Omphalotaceae</taxon>
        <taxon>Lentinula</taxon>
    </lineage>
</organism>
<sequence>MGTARPTDNLWDKLVNTWTEFERKNDFSNPNGTPATLPTHGRPAVIAWWFRNRKPVYRSPPADIFGTVDDFASQWWTWWSDINPTWRQRHFETGRVILAPDSDDQGEWKELLRPGQCGMFSVLMTLFWWNQHLSSPSSEWTAALQDVTWVFEELVQHTEVPKQSQSKKRPFPTPEPEGPRTRMRTRASG</sequence>
<gene>
    <name evidence="2" type="ORF">F5878DRAFT_632186</name>
</gene>
<feature type="region of interest" description="Disordered" evidence="1">
    <location>
        <begin position="159"/>
        <end position="189"/>
    </location>
</feature>
<name>A0AA38P077_9AGAR</name>
<dbReference type="Proteomes" id="UP001163846">
    <property type="component" value="Unassembled WGS sequence"/>
</dbReference>
<evidence type="ECO:0000313" key="3">
    <source>
        <dbReference type="Proteomes" id="UP001163846"/>
    </source>
</evidence>
<evidence type="ECO:0000256" key="1">
    <source>
        <dbReference type="SAM" id="MobiDB-lite"/>
    </source>
</evidence>
<reference evidence="2" key="1">
    <citation type="submission" date="2022-08" db="EMBL/GenBank/DDBJ databases">
        <authorList>
            <consortium name="DOE Joint Genome Institute"/>
            <person name="Min B."/>
            <person name="Riley R."/>
            <person name="Sierra-Patev S."/>
            <person name="Naranjo-Ortiz M."/>
            <person name="Looney B."/>
            <person name="Konkel Z."/>
            <person name="Slot J.C."/>
            <person name="Sakamoto Y."/>
            <person name="Steenwyk J.L."/>
            <person name="Rokas A."/>
            <person name="Carro J."/>
            <person name="Camarero S."/>
            <person name="Ferreira P."/>
            <person name="Molpeceres G."/>
            <person name="Ruiz-Duenas F.J."/>
            <person name="Serrano A."/>
            <person name="Henrissat B."/>
            <person name="Drula E."/>
            <person name="Hughes K.W."/>
            <person name="Mata J.L."/>
            <person name="Ishikawa N.K."/>
            <person name="Vargas-Isla R."/>
            <person name="Ushijima S."/>
            <person name="Smith C.A."/>
            <person name="Ahrendt S."/>
            <person name="Andreopoulos W."/>
            <person name="He G."/>
            <person name="Labutti K."/>
            <person name="Lipzen A."/>
            <person name="Ng V."/>
            <person name="Sandor L."/>
            <person name="Barry K."/>
            <person name="Martinez A.T."/>
            <person name="Xiao Y."/>
            <person name="Gibbons J.G."/>
            <person name="Terashima K."/>
            <person name="Hibbett D.S."/>
            <person name="Grigoriev I.V."/>
        </authorList>
    </citation>
    <scope>NUCLEOTIDE SEQUENCE</scope>
    <source>
        <strain evidence="2">TFB9207</strain>
    </source>
</reference>